<accession>A0A2P2NH09</accession>
<dbReference type="EMBL" id="GGEC01061245">
    <property type="protein sequence ID" value="MBX41729.1"/>
    <property type="molecule type" value="Transcribed_RNA"/>
</dbReference>
<protein>
    <submittedName>
        <fullName evidence="1">Uncharacterized protein</fullName>
    </submittedName>
</protein>
<proteinExistence type="predicted"/>
<dbReference type="AlphaFoldDB" id="A0A2P2NH09"/>
<evidence type="ECO:0000313" key="1">
    <source>
        <dbReference type="EMBL" id="MBX41729.1"/>
    </source>
</evidence>
<sequence length="51" mass="5815">MLSTLSVKLNTRRAPATASFLWHSLLSITWLSGHSEFWFTCLKLTFLASNE</sequence>
<organism evidence="1">
    <name type="scientific">Rhizophora mucronata</name>
    <name type="common">Asiatic mangrove</name>
    <dbReference type="NCBI Taxonomy" id="61149"/>
    <lineage>
        <taxon>Eukaryota</taxon>
        <taxon>Viridiplantae</taxon>
        <taxon>Streptophyta</taxon>
        <taxon>Embryophyta</taxon>
        <taxon>Tracheophyta</taxon>
        <taxon>Spermatophyta</taxon>
        <taxon>Magnoliopsida</taxon>
        <taxon>eudicotyledons</taxon>
        <taxon>Gunneridae</taxon>
        <taxon>Pentapetalae</taxon>
        <taxon>rosids</taxon>
        <taxon>fabids</taxon>
        <taxon>Malpighiales</taxon>
        <taxon>Rhizophoraceae</taxon>
        <taxon>Rhizophora</taxon>
    </lineage>
</organism>
<name>A0A2P2NH09_RHIMU</name>
<reference evidence="1" key="1">
    <citation type="submission" date="2018-02" db="EMBL/GenBank/DDBJ databases">
        <title>Rhizophora mucronata_Transcriptome.</title>
        <authorList>
            <person name="Meera S.P."/>
            <person name="Sreeshan A."/>
            <person name="Augustine A."/>
        </authorList>
    </citation>
    <scope>NUCLEOTIDE SEQUENCE</scope>
    <source>
        <tissue evidence="1">Leaf</tissue>
    </source>
</reference>